<dbReference type="PANTHER" id="PTHR18916:SF6">
    <property type="entry name" value="DYNACTIN SUBUNIT 1"/>
    <property type="match status" value="1"/>
</dbReference>
<proteinExistence type="inferred from homology"/>
<keyword evidence="10 13" id="KW-0175">Coiled coil</keyword>
<keyword evidence="9" id="KW-0243">Dynein</keyword>
<keyword evidence="6" id="KW-0132">Cell division</keyword>
<organism evidence="16 17">
    <name type="scientific">Lentithecium fluviatile CBS 122367</name>
    <dbReference type="NCBI Taxonomy" id="1168545"/>
    <lineage>
        <taxon>Eukaryota</taxon>
        <taxon>Fungi</taxon>
        <taxon>Dikarya</taxon>
        <taxon>Ascomycota</taxon>
        <taxon>Pezizomycotina</taxon>
        <taxon>Dothideomycetes</taxon>
        <taxon>Pleosporomycetidae</taxon>
        <taxon>Pleosporales</taxon>
        <taxon>Massarineae</taxon>
        <taxon>Lentitheciaceae</taxon>
        <taxon>Lentithecium</taxon>
    </lineage>
</organism>
<feature type="coiled-coil region" evidence="13">
    <location>
        <begin position="226"/>
        <end position="465"/>
    </location>
</feature>
<dbReference type="GO" id="GO:0030286">
    <property type="term" value="C:dynein complex"/>
    <property type="evidence" value="ECO:0007669"/>
    <property type="project" value="UniProtKB-KW"/>
</dbReference>
<feature type="region of interest" description="Disordered" evidence="14">
    <location>
        <begin position="76"/>
        <end position="225"/>
    </location>
</feature>
<dbReference type="InterPro" id="IPR000938">
    <property type="entry name" value="CAP-Gly_domain"/>
</dbReference>
<evidence type="ECO:0000256" key="1">
    <source>
        <dbReference type="ARBA" id="ARBA00004114"/>
    </source>
</evidence>
<feature type="compositionally biased region" description="Low complexity" evidence="14">
    <location>
        <begin position="191"/>
        <end position="219"/>
    </location>
</feature>
<evidence type="ECO:0000256" key="4">
    <source>
        <dbReference type="ARBA" id="ARBA00011010"/>
    </source>
</evidence>
<dbReference type="SUPFAM" id="SSF74924">
    <property type="entry name" value="Cap-Gly domain"/>
    <property type="match status" value="1"/>
</dbReference>
<keyword evidence="17" id="KW-1185">Reference proteome</keyword>
<evidence type="ECO:0000256" key="10">
    <source>
        <dbReference type="ARBA" id="ARBA00023054"/>
    </source>
</evidence>
<gene>
    <name evidence="16" type="ORF">K458DRAFT_425108</name>
</gene>
<keyword evidence="5" id="KW-0963">Cytoplasm</keyword>
<dbReference type="Gene3D" id="2.30.30.190">
    <property type="entry name" value="CAP Gly-rich-like domain"/>
    <property type="match status" value="1"/>
</dbReference>
<dbReference type="GO" id="GO:0005874">
    <property type="term" value="C:microtubule"/>
    <property type="evidence" value="ECO:0007669"/>
    <property type="project" value="UniProtKB-KW"/>
</dbReference>
<accession>A0A6G1ICI3</accession>
<dbReference type="GO" id="GO:0005819">
    <property type="term" value="C:spindle"/>
    <property type="evidence" value="ECO:0007669"/>
    <property type="project" value="UniProtKB-SubCell"/>
</dbReference>
<evidence type="ECO:0000256" key="5">
    <source>
        <dbReference type="ARBA" id="ARBA00022490"/>
    </source>
</evidence>
<dbReference type="InterPro" id="IPR022157">
    <property type="entry name" value="Dynactin"/>
</dbReference>
<evidence type="ECO:0000259" key="15">
    <source>
        <dbReference type="PROSITE" id="PS50245"/>
    </source>
</evidence>
<dbReference type="InterPro" id="IPR036859">
    <property type="entry name" value="CAP-Gly_dom_sf"/>
</dbReference>
<dbReference type="PROSITE" id="PS50245">
    <property type="entry name" value="CAP_GLY_2"/>
    <property type="match status" value="1"/>
</dbReference>
<evidence type="ECO:0000256" key="9">
    <source>
        <dbReference type="ARBA" id="ARBA00023017"/>
    </source>
</evidence>
<comment type="similarity">
    <text evidence="4">Belongs to the dynactin 150 kDa subunit family.</text>
</comment>
<keyword evidence="11" id="KW-0206">Cytoskeleton</keyword>
<evidence type="ECO:0000256" key="3">
    <source>
        <dbReference type="ARBA" id="ARBA00004544"/>
    </source>
</evidence>
<sequence length="1212" mass="136450">MEIKLGQTVELKEHPKGIVRYLGEIHIRPGIWVGVELPSPTGKNDGTIQTERYFECPPQHGVFVPQAGVVRVLDQPAPKPAPKAAAPKPTAKPRPSSVGASSTAAAKPSARLSTIGLSKPPARLGAQPTRPAARLSTLNAARPTPQSPTPQTSRTTAPSPARSSTQTSTLAKRQSIAGTAPSYGGLRPTRKPSISSTSSTAPTTTRPAAPSTTSSSATAKSKDPRIQTLETENAHLKKQTAHLQEQLTVANQAKIERDRFEAIVQKLQSKCQTYHQEHVELKATIREKEMELDAANKEKEYNETNHEMAVLDKETAELKYEQMEAERDALEHQLEVMRLELEIAEEQVAMFNEDLPPEQRTAAASSILQKENERLRTTIRRMHEDTEDLKRDYTRRITELEKSTADTDALQDQISELREREVAHENTIEDLMDRVGATESWEEIIENLSDQKQHLEEQAVEKDATIEQYVTLKELADEVEIQLVDRVRELLDEIDMKDLELSDCHRQMNEDAAIKAEQELLIGKLREFILDTQSSMSQVETMKAMSEDHVKQMTERFNEAMEMNRAMRNARINDMGKTIDTELTKLDAGEAREELDIVKRYLPDSLSAEYTDNSMRAYFRAKKIAFKAGLIHTQLTVVDGATPPGLEQALSDVHRCEAAFNFDQVQFYAEYVHTTASRCTMEQFRMVGTKYERMLDVENMLQRTLNCFKQDDINLRDLADSSRGHAEVMGRISYMEDSRPDCELILHSSLIRSNLERIRGDFEAVRNALMSIDLKDVVDSLPAAFSSVNECLTSASKLVQVLTALQKDKLYPVFSAGVQELYDERLKVELCAKTVQQIVQGFVTSLASEEANPPETSDIVKIYNAFVLKQNRPELQTSLKEIRTQLVQWTEYASVLANTEEIESFTPPWELKARDLEAKKRVMLDAEKKLASLTAEHQATLIQIREREEIIDTKDLEIEHLRAKNKDFLAKADEHSRLNSEWSTAMAELTALRRKVSDQEAEIRRLQDETQRLPTQEPVALPARDQAPAAEAPRPKMNTSTSFATFVQALSEENHWLRKREHADMFGQNLDAVFSSMRIQQASQTRAQSRRKQTQASELLNMALSVHSPAALENPQLSFVHDDSNFASEKRIPNGESMPATRDDIRAAPNKSRRSPLYLTPLQTSFRSQSLSEAPEASFANLEDFSFMDLSPVAEAFDMAGDLEGLTEMLMA</sequence>
<evidence type="ECO:0000256" key="6">
    <source>
        <dbReference type="ARBA" id="ARBA00022618"/>
    </source>
</evidence>
<evidence type="ECO:0000313" key="17">
    <source>
        <dbReference type="Proteomes" id="UP000799291"/>
    </source>
</evidence>
<dbReference type="SMART" id="SM01052">
    <property type="entry name" value="CAP_GLY"/>
    <property type="match status" value="1"/>
</dbReference>
<evidence type="ECO:0000256" key="2">
    <source>
        <dbReference type="ARBA" id="ARBA00004186"/>
    </source>
</evidence>
<feature type="region of interest" description="Disordered" evidence="14">
    <location>
        <begin position="1007"/>
        <end position="1038"/>
    </location>
</feature>
<reference evidence="16" key="1">
    <citation type="journal article" date="2020" name="Stud. Mycol.">
        <title>101 Dothideomycetes genomes: a test case for predicting lifestyles and emergence of pathogens.</title>
        <authorList>
            <person name="Haridas S."/>
            <person name="Albert R."/>
            <person name="Binder M."/>
            <person name="Bloem J."/>
            <person name="Labutti K."/>
            <person name="Salamov A."/>
            <person name="Andreopoulos B."/>
            <person name="Baker S."/>
            <person name="Barry K."/>
            <person name="Bills G."/>
            <person name="Bluhm B."/>
            <person name="Cannon C."/>
            <person name="Castanera R."/>
            <person name="Culley D."/>
            <person name="Daum C."/>
            <person name="Ezra D."/>
            <person name="Gonzalez J."/>
            <person name="Henrissat B."/>
            <person name="Kuo A."/>
            <person name="Liang C."/>
            <person name="Lipzen A."/>
            <person name="Lutzoni F."/>
            <person name="Magnuson J."/>
            <person name="Mondo S."/>
            <person name="Nolan M."/>
            <person name="Ohm R."/>
            <person name="Pangilinan J."/>
            <person name="Park H.-J."/>
            <person name="Ramirez L."/>
            <person name="Alfaro M."/>
            <person name="Sun H."/>
            <person name="Tritt A."/>
            <person name="Yoshinaga Y."/>
            <person name="Zwiers L.-H."/>
            <person name="Turgeon B."/>
            <person name="Goodwin S."/>
            <person name="Spatafora J."/>
            <person name="Crous P."/>
            <person name="Grigoriev I."/>
        </authorList>
    </citation>
    <scope>NUCLEOTIDE SEQUENCE</scope>
    <source>
        <strain evidence="16">CBS 122367</strain>
    </source>
</reference>
<dbReference type="OrthoDB" id="2130750at2759"/>
<evidence type="ECO:0000256" key="7">
    <source>
        <dbReference type="ARBA" id="ARBA00022701"/>
    </source>
</evidence>
<keyword evidence="7" id="KW-0493">Microtubule</keyword>
<comment type="subcellular location">
    <subcellularLocation>
        <location evidence="3">Cytoplasm</location>
        <location evidence="3">Cell cortex</location>
    </subcellularLocation>
    <subcellularLocation>
        <location evidence="1">Cytoplasm</location>
        <location evidence="1">Cytoskeleton</location>
        <location evidence="1">Microtubule organizing center</location>
        <location evidence="1">Centrosome</location>
        <location evidence="1">Centriole</location>
    </subcellularLocation>
    <subcellularLocation>
        <location evidence="2">Cytoplasm</location>
        <location evidence="2">Cytoskeleton</location>
        <location evidence="2">Spindle</location>
    </subcellularLocation>
</comment>
<feature type="compositionally biased region" description="Low complexity" evidence="14">
    <location>
        <begin position="140"/>
        <end position="161"/>
    </location>
</feature>
<dbReference type="AlphaFoldDB" id="A0A6G1ICI3"/>
<keyword evidence="8" id="KW-0498">Mitosis</keyword>
<dbReference type="Pfam" id="PF12455">
    <property type="entry name" value="Dynactin"/>
    <property type="match status" value="1"/>
</dbReference>
<feature type="compositionally biased region" description="Low complexity" evidence="14">
    <location>
        <begin position="82"/>
        <end position="95"/>
    </location>
</feature>
<dbReference type="GO" id="GO:0051301">
    <property type="term" value="P:cell division"/>
    <property type="evidence" value="ECO:0007669"/>
    <property type="project" value="UniProtKB-KW"/>
</dbReference>
<protein>
    <recommendedName>
        <fullName evidence="15">CAP-Gly domain-containing protein</fullName>
    </recommendedName>
</protein>
<dbReference type="Pfam" id="PF01302">
    <property type="entry name" value="CAP_GLY"/>
    <property type="match status" value="1"/>
</dbReference>
<feature type="domain" description="CAP-Gly" evidence="15">
    <location>
        <begin position="23"/>
        <end position="65"/>
    </location>
</feature>
<name>A0A6G1ICI3_9PLEO</name>
<evidence type="ECO:0000256" key="14">
    <source>
        <dbReference type="SAM" id="MobiDB-lite"/>
    </source>
</evidence>
<evidence type="ECO:0000256" key="12">
    <source>
        <dbReference type="ARBA" id="ARBA00023306"/>
    </source>
</evidence>
<dbReference type="PANTHER" id="PTHR18916">
    <property type="entry name" value="DYNACTIN 1-RELATED MICROTUBULE-BINDING"/>
    <property type="match status" value="1"/>
</dbReference>
<dbReference type="GO" id="GO:0005814">
    <property type="term" value="C:centriole"/>
    <property type="evidence" value="ECO:0007669"/>
    <property type="project" value="UniProtKB-SubCell"/>
</dbReference>
<keyword evidence="12" id="KW-0131">Cell cycle</keyword>
<dbReference type="EMBL" id="MU005643">
    <property type="protein sequence ID" value="KAF2675947.1"/>
    <property type="molecule type" value="Genomic_DNA"/>
</dbReference>
<evidence type="ECO:0000313" key="16">
    <source>
        <dbReference type="EMBL" id="KAF2675947.1"/>
    </source>
</evidence>
<evidence type="ECO:0000256" key="8">
    <source>
        <dbReference type="ARBA" id="ARBA00022776"/>
    </source>
</evidence>
<dbReference type="Proteomes" id="UP000799291">
    <property type="component" value="Unassembled WGS sequence"/>
</dbReference>
<evidence type="ECO:0000256" key="13">
    <source>
        <dbReference type="SAM" id="Coils"/>
    </source>
</evidence>
<evidence type="ECO:0000256" key="11">
    <source>
        <dbReference type="ARBA" id="ARBA00023212"/>
    </source>
</evidence>
<feature type="compositionally biased region" description="Polar residues" evidence="14">
    <location>
        <begin position="162"/>
        <end position="172"/>
    </location>
</feature>